<protein>
    <submittedName>
        <fullName evidence="3">Uncharacterized protein</fullName>
    </submittedName>
</protein>
<feature type="coiled-coil region" evidence="1">
    <location>
        <begin position="135"/>
        <end position="162"/>
    </location>
</feature>
<comment type="caution">
    <text evidence="3">The sequence shown here is derived from an EMBL/GenBank/DDBJ whole genome shotgun (WGS) entry which is preliminary data.</text>
</comment>
<sequence>MREVSLEEEADISLTSNLVDRTEGDNGKKGNIDRPSIRTWEKTVVYWPRPSDEEEIFCYVSKTPATGQGLEPPPLPREVVTQAARLVIIASPANPTIDLTKEAIPTPLVRNEVVVSGYVQVADPYVEVDRDNTRDEEAELEIKHLRAKLEQSEERGQTAQGEVNHLAGEVNVVLARTEALEGEKAGLTKEKTDQVADLEEMVGLSREATHLAWDNVVSQVHLAHLDKDFS</sequence>
<keyword evidence="1" id="KW-0175">Coiled coil</keyword>
<proteinExistence type="predicted"/>
<accession>A0AAV1XUT7</accession>
<evidence type="ECO:0000256" key="2">
    <source>
        <dbReference type="SAM" id="MobiDB-lite"/>
    </source>
</evidence>
<evidence type="ECO:0000256" key="1">
    <source>
        <dbReference type="SAM" id="Coils"/>
    </source>
</evidence>
<reference evidence="3 4" key="1">
    <citation type="submission" date="2024-03" db="EMBL/GenBank/DDBJ databases">
        <authorList>
            <person name="Martinez-Hernandez J."/>
        </authorList>
    </citation>
    <scope>NUCLEOTIDE SEQUENCE [LARGE SCALE GENOMIC DNA]</scope>
</reference>
<dbReference type="Proteomes" id="UP001497480">
    <property type="component" value="Unassembled WGS sequence"/>
</dbReference>
<keyword evidence="4" id="KW-1185">Reference proteome</keyword>
<feature type="region of interest" description="Disordered" evidence="2">
    <location>
        <begin position="1"/>
        <end position="34"/>
    </location>
</feature>
<name>A0AAV1XUT7_LUPLU</name>
<evidence type="ECO:0000313" key="3">
    <source>
        <dbReference type="EMBL" id="CAL0324744.1"/>
    </source>
</evidence>
<dbReference type="AlphaFoldDB" id="A0AAV1XUT7"/>
<evidence type="ECO:0000313" key="4">
    <source>
        <dbReference type="Proteomes" id="UP001497480"/>
    </source>
</evidence>
<gene>
    <name evidence="3" type="ORF">LLUT_LOCUS25804</name>
</gene>
<feature type="compositionally biased region" description="Basic and acidic residues" evidence="2">
    <location>
        <begin position="20"/>
        <end position="34"/>
    </location>
</feature>
<dbReference type="EMBL" id="CAXHTB010000018">
    <property type="protein sequence ID" value="CAL0324744.1"/>
    <property type="molecule type" value="Genomic_DNA"/>
</dbReference>
<organism evidence="3 4">
    <name type="scientific">Lupinus luteus</name>
    <name type="common">European yellow lupine</name>
    <dbReference type="NCBI Taxonomy" id="3873"/>
    <lineage>
        <taxon>Eukaryota</taxon>
        <taxon>Viridiplantae</taxon>
        <taxon>Streptophyta</taxon>
        <taxon>Embryophyta</taxon>
        <taxon>Tracheophyta</taxon>
        <taxon>Spermatophyta</taxon>
        <taxon>Magnoliopsida</taxon>
        <taxon>eudicotyledons</taxon>
        <taxon>Gunneridae</taxon>
        <taxon>Pentapetalae</taxon>
        <taxon>rosids</taxon>
        <taxon>fabids</taxon>
        <taxon>Fabales</taxon>
        <taxon>Fabaceae</taxon>
        <taxon>Papilionoideae</taxon>
        <taxon>50 kb inversion clade</taxon>
        <taxon>genistoids sensu lato</taxon>
        <taxon>core genistoids</taxon>
        <taxon>Genisteae</taxon>
        <taxon>Lupinus</taxon>
    </lineage>
</organism>
<feature type="compositionally biased region" description="Acidic residues" evidence="2">
    <location>
        <begin position="1"/>
        <end position="11"/>
    </location>
</feature>